<dbReference type="Gene3D" id="2.60.40.2250">
    <property type="match status" value="1"/>
</dbReference>
<comment type="caution">
    <text evidence="2">The sequence shown here is derived from an EMBL/GenBank/DDBJ whole genome shotgun (WGS) entry which is preliminary data.</text>
</comment>
<dbReference type="EMBL" id="JPWI01000013">
    <property type="protein sequence ID" value="RCK43541.1"/>
    <property type="molecule type" value="Genomic_DNA"/>
</dbReference>
<dbReference type="Proteomes" id="UP000252255">
    <property type="component" value="Unassembled WGS sequence"/>
</dbReference>
<gene>
    <name evidence="2" type="ORF">TH30_18160</name>
</gene>
<dbReference type="SUPFAM" id="SSF54001">
    <property type="entry name" value="Cysteine proteinases"/>
    <property type="match status" value="1"/>
</dbReference>
<dbReference type="Pfam" id="PF01841">
    <property type="entry name" value="Transglut_core"/>
    <property type="match status" value="1"/>
</dbReference>
<accession>A0A367WSM7</accession>
<dbReference type="SMART" id="SM00460">
    <property type="entry name" value="TGc"/>
    <property type="match status" value="1"/>
</dbReference>
<protein>
    <submittedName>
        <fullName evidence="2">Transglutaminase</fullName>
    </submittedName>
</protein>
<dbReference type="PANTHER" id="PTHR33490:SF12">
    <property type="entry name" value="BLL5557 PROTEIN"/>
    <property type="match status" value="1"/>
</dbReference>
<evidence type="ECO:0000313" key="3">
    <source>
        <dbReference type="Proteomes" id="UP000252255"/>
    </source>
</evidence>
<sequence length="267" mass="30103">MRLSIGCHFQYELQQITPMIALLNVHHSRVDDLEGEDCLQTVPEVVQTPYVDGFGNICTRLIAPVGTFVLKSDGTILDDGSEDEPCQNAEQHAVEDLPSDVLVYLLGSRYCDTDLLSNEAWRLFENTTPGSVRVKAICDFVHQHIAFGYLDARATRTASEAMSEQRGVCRNYTHLAITLCRCMNIPARYCTGYLSDIGEPLPHPSGDFDAWMEVYLSGRWWVFDPRNNSPRIGRVLIARGRDAADVPLLQTFGESTLRDFRVWTEEI</sequence>
<dbReference type="InterPro" id="IPR002931">
    <property type="entry name" value="Transglutaminase-like"/>
</dbReference>
<dbReference type="RefSeq" id="WP_114099420.1">
    <property type="nucleotide sequence ID" value="NZ_JPWI01000013.1"/>
</dbReference>
<dbReference type="Gene3D" id="3.10.620.30">
    <property type="match status" value="1"/>
</dbReference>
<feature type="domain" description="Transglutaminase-like" evidence="1">
    <location>
        <begin position="161"/>
        <end position="227"/>
    </location>
</feature>
<dbReference type="AlphaFoldDB" id="A0A367WSM7"/>
<dbReference type="PANTHER" id="PTHR33490">
    <property type="entry name" value="BLR5614 PROTEIN-RELATED"/>
    <property type="match status" value="1"/>
</dbReference>
<evidence type="ECO:0000313" key="2">
    <source>
        <dbReference type="EMBL" id="RCK43541.1"/>
    </source>
</evidence>
<evidence type="ECO:0000259" key="1">
    <source>
        <dbReference type="SMART" id="SM00460"/>
    </source>
</evidence>
<proteinExistence type="predicted"/>
<dbReference type="InterPro" id="IPR038765">
    <property type="entry name" value="Papain-like_cys_pep_sf"/>
</dbReference>
<name>A0A367WSM7_9PROT</name>
<organism evidence="2 3">
    <name type="scientific">Thalassospira profundimaris</name>
    <dbReference type="NCBI Taxonomy" id="502049"/>
    <lineage>
        <taxon>Bacteria</taxon>
        <taxon>Pseudomonadati</taxon>
        <taxon>Pseudomonadota</taxon>
        <taxon>Alphaproteobacteria</taxon>
        <taxon>Rhodospirillales</taxon>
        <taxon>Thalassospiraceae</taxon>
        <taxon>Thalassospira</taxon>
    </lineage>
</organism>
<dbReference type="OrthoDB" id="5438043at2"/>
<reference evidence="2 3" key="1">
    <citation type="submission" date="2014-07" db="EMBL/GenBank/DDBJ databases">
        <title>Draft genome sequence of Thalassospira profundimaris PR54-5.</title>
        <authorList>
            <person name="Lai Q."/>
            <person name="Shao Z."/>
        </authorList>
    </citation>
    <scope>NUCLEOTIDE SEQUENCE [LARGE SCALE GENOMIC DNA]</scope>
    <source>
        <strain evidence="2 3">PR54-5</strain>
    </source>
</reference>